<reference evidence="4 5" key="1">
    <citation type="submission" date="2023-12" db="EMBL/GenBank/DDBJ databases">
        <title>Genome sequencing and assembly of bacterial species from a model synthetic community.</title>
        <authorList>
            <person name="Hogle S.L."/>
        </authorList>
    </citation>
    <scope>NUCLEOTIDE SEQUENCE [LARGE SCALE GENOMIC DNA]</scope>
    <source>
        <strain evidence="4 5">HAMBI_3031</strain>
    </source>
</reference>
<proteinExistence type="predicted"/>
<dbReference type="PROSITE" id="PS50093">
    <property type="entry name" value="PKD"/>
    <property type="match status" value="1"/>
</dbReference>
<name>A0ABZ0W9S9_9BACT</name>
<feature type="compositionally biased region" description="Basic and acidic residues" evidence="1">
    <location>
        <begin position="243"/>
        <end position="254"/>
    </location>
</feature>
<dbReference type="Pfam" id="PF18911">
    <property type="entry name" value="PKD_4"/>
    <property type="match status" value="1"/>
</dbReference>
<dbReference type="Proteomes" id="UP001325680">
    <property type="component" value="Chromosome"/>
</dbReference>
<feature type="transmembrane region" description="Helical" evidence="2">
    <location>
        <begin position="12"/>
        <end position="33"/>
    </location>
</feature>
<gene>
    <name evidence="4" type="ORF">U0035_07760</name>
</gene>
<sequence length="362" mass="39436">MHSSLSKRWAGIDFKVWISLLVLVALSVMLLAYKVATHTPCPDFTIKAKGKLSHPETGGTQTFYVNEQVIFFTSGTNKTSNIVWDFDDGTEKKAGTATSHVYAAEGYYLVKAILNGKCLQSFNVRVTQSSTILNISAPAVSPIISADIISTGDEALFNTSAIGANYEWSVEELPAMPPQNANPAKFIFTKPGTFTVVLKVDNTKIYKKIVQVTDAGATLDQAGALPPVSPMDVPPIPQEPLPLEDKKPLDETKPVNETPTPEPAAPPAKSYDQLPEPAIRSMVQGVIDGKKNVEDFNNILCNGAGTKVMANNESTTFAALCNELKEKKGVLILKKKRKIESFKVVRDETNGNCVKIIYIQYK</sequence>
<dbReference type="EMBL" id="CP139960">
    <property type="protein sequence ID" value="WQD40038.1"/>
    <property type="molecule type" value="Genomic_DNA"/>
</dbReference>
<dbReference type="InterPro" id="IPR000601">
    <property type="entry name" value="PKD_dom"/>
</dbReference>
<evidence type="ECO:0000313" key="4">
    <source>
        <dbReference type="EMBL" id="WQD40038.1"/>
    </source>
</evidence>
<feature type="domain" description="PKD" evidence="3">
    <location>
        <begin position="52"/>
        <end position="111"/>
    </location>
</feature>
<evidence type="ECO:0000256" key="1">
    <source>
        <dbReference type="SAM" id="MobiDB-lite"/>
    </source>
</evidence>
<dbReference type="RefSeq" id="WP_114789429.1">
    <property type="nucleotide sequence ID" value="NZ_CP139960.1"/>
</dbReference>
<feature type="compositionally biased region" description="Pro residues" evidence="1">
    <location>
        <begin position="227"/>
        <end position="240"/>
    </location>
</feature>
<evidence type="ECO:0000259" key="3">
    <source>
        <dbReference type="PROSITE" id="PS50093"/>
    </source>
</evidence>
<dbReference type="InterPro" id="IPR013783">
    <property type="entry name" value="Ig-like_fold"/>
</dbReference>
<keyword evidence="2" id="KW-1133">Transmembrane helix</keyword>
<dbReference type="Gene3D" id="2.60.40.10">
    <property type="entry name" value="Immunoglobulins"/>
    <property type="match status" value="1"/>
</dbReference>
<evidence type="ECO:0000256" key="2">
    <source>
        <dbReference type="SAM" id="Phobius"/>
    </source>
</evidence>
<protein>
    <submittedName>
        <fullName evidence="4">PKD domain-containing protein</fullName>
    </submittedName>
</protein>
<keyword evidence="2" id="KW-0472">Membrane</keyword>
<dbReference type="SUPFAM" id="SSF49299">
    <property type="entry name" value="PKD domain"/>
    <property type="match status" value="1"/>
</dbReference>
<dbReference type="InterPro" id="IPR035986">
    <property type="entry name" value="PKD_dom_sf"/>
</dbReference>
<organism evidence="4 5">
    <name type="scientific">Niabella yanshanensis</name>
    <dbReference type="NCBI Taxonomy" id="577386"/>
    <lineage>
        <taxon>Bacteria</taxon>
        <taxon>Pseudomonadati</taxon>
        <taxon>Bacteroidota</taxon>
        <taxon>Chitinophagia</taxon>
        <taxon>Chitinophagales</taxon>
        <taxon>Chitinophagaceae</taxon>
        <taxon>Niabella</taxon>
    </lineage>
</organism>
<keyword evidence="5" id="KW-1185">Reference proteome</keyword>
<feature type="region of interest" description="Disordered" evidence="1">
    <location>
        <begin position="223"/>
        <end position="272"/>
    </location>
</feature>
<accession>A0ABZ0W9S9</accession>
<keyword evidence="2" id="KW-0812">Transmembrane</keyword>
<evidence type="ECO:0000313" key="5">
    <source>
        <dbReference type="Proteomes" id="UP001325680"/>
    </source>
</evidence>